<feature type="region of interest" description="Disordered" evidence="12">
    <location>
        <begin position="418"/>
        <end position="446"/>
    </location>
</feature>
<evidence type="ECO:0000256" key="13">
    <source>
        <dbReference type="SAM" id="SignalP"/>
    </source>
</evidence>
<keyword evidence="15" id="KW-1185">Reference proteome</keyword>
<keyword evidence="9" id="KW-0357">Heparan sulfate</keyword>
<keyword evidence="3" id="KW-1003">Cell membrane</keyword>
<dbReference type="Proteomes" id="UP001249851">
    <property type="component" value="Unassembled WGS sequence"/>
</dbReference>
<dbReference type="GO" id="GO:1905475">
    <property type="term" value="P:regulation of protein localization to membrane"/>
    <property type="evidence" value="ECO:0007669"/>
    <property type="project" value="TreeGrafter"/>
</dbReference>
<proteinExistence type="inferred from homology"/>
<feature type="compositionally biased region" description="Basic and acidic residues" evidence="12">
    <location>
        <begin position="360"/>
        <end position="372"/>
    </location>
</feature>
<evidence type="ECO:0000256" key="8">
    <source>
        <dbReference type="ARBA" id="ARBA00023180"/>
    </source>
</evidence>
<organism evidence="14 15">
    <name type="scientific">Acropora cervicornis</name>
    <name type="common">Staghorn coral</name>
    <dbReference type="NCBI Taxonomy" id="6130"/>
    <lineage>
        <taxon>Eukaryota</taxon>
        <taxon>Metazoa</taxon>
        <taxon>Cnidaria</taxon>
        <taxon>Anthozoa</taxon>
        <taxon>Hexacorallia</taxon>
        <taxon>Scleractinia</taxon>
        <taxon>Astrocoeniina</taxon>
        <taxon>Acroporidae</taxon>
        <taxon>Acropora</taxon>
    </lineage>
</organism>
<feature type="compositionally biased region" description="Low complexity" evidence="12">
    <location>
        <begin position="479"/>
        <end position="507"/>
    </location>
</feature>
<reference evidence="14" key="1">
    <citation type="journal article" date="2023" name="G3 (Bethesda)">
        <title>Whole genome assembly and annotation of the endangered Caribbean coral Acropora cervicornis.</title>
        <authorList>
            <person name="Selwyn J.D."/>
            <person name="Vollmer S.V."/>
        </authorList>
    </citation>
    <scope>NUCLEOTIDE SEQUENCE</scope>
    <source>
        <strain evidence="14">K2</strain>
    </source>
</reference>
<evidence type="ECO:0000256" key="1">
    <source>
        <dbReference type="ARBA" id="ARBA00004609"/>
    </source>
</evidence>
<evidence type="ECO:0000313" key="15">
    <source>
        <dbReference type="Proteomes" id="UP001249851"/>
    </source>
</evidence>
<evidence type="ECO:0000256" key="6">
    <source>
        <dbReference type="ARBA" id="ARBA00022974"/>
    </source>
</evidence>
<dbReference type="PANTHER" id="PTHR10822">
    <property type="entry name" value="GLYPICAN"/>
    <property type="match status" value="1"/>
</dbReference>
<keyword evidence="10" id="KW-0449">Lipoprotein</keyword>
<accession>A0AAD9QSM0</accession>
<comment type="subcellular location">
    <subcellularLocation>
        <location evidence="1">Cell membrane</location>
        <topology evidence="1">Lipid-anchor</topology>
        <topology evidence="1">GPI-anchor</topology>
    </subcellularLocation>
</comment>
<keyword evidence="4" id="KW-0336">GPI-anchor</keyword>
<keyword evidence="7" id="KW-0472">Membrane</keyword>
<dbReference type="GO" id="GO:0009966">
    <property type="term" value="P:regulation of signal transduction"/>
    <property type="evidence" value="ECO:0007669"/>
    <property type="project" value="InterPro"/>
</dbReference>
<comment type="similarity">
    <text evidence="2 11">Belongs to the glypican family.</text>
</comment>
<reference evidence="14" key="2">
    <citation type="journal article" date="2023" name="Science">
        <title>Genomic signatures of disease resistance in endangered staghorn corals.</title>
        <authorList>
            <person name="Vollmer S.V."/>
            <person name="Selwyn J.D."/>
            <person name="Despard B.A."/>
            <person name="Roesel C.L."/>
        </authorList>
    </citation>
    <scope>NUCLEOTIDE SEQUENCE</scope>
    <source>
        <strain evidence="14">K2</strain>
    </source>
</reference>
<evidence type="ECO:0000256" key="7">
    <source>
        <dbReference type="ARBA" id="ARBA00023136"/>
    </source>
</evidence>
<feature type="region of interest" description="Disordered" evidence="12">
    <location>
        <begin position="462"/>
        <end position="524"/>
    </location>
</feature>
<keyword evidence="6" id="KW-0654">Proteoglycan</keyword>
<dbReference type="InterPro" id="IPR001863">
    <property type="entry name" value="Glypican"/>
</dbReference>
<dbReference type="GO" id="GO:0016477">
    <property type="term" value="P:cell migration"/>
    <property type="evidence" value="ECO:0007669"/>
    <property type="project" value="TreeGrafter"/>
</dbReference>
<evidence type="ECO:0000256" key="3">
    <source>
        <dbReference type="ARBA" id="ARBA00022475"/>
    </source>
</evidence>
<name>A0AAD9QSM0_ACRCE</name>
<dbReference type="EMBL" id="JARQWQ010000016">
    <property type="protein sequence ID" value="KAK2566759.1"/>
    <property type="molecule type" value="Genomic_DNA"/>
</dbReference>
<dbReference type="GO" id="GO:0045202">
    <property type="term" value="C:synapse"/>
    <property type="evidence" value="ECO:0007669"/>
    <property type="project" value="TreeGrafter"/>
</dbReference>
<feature type="chain" id="PRO_5042165463" evidence="13">
    <location>
        <begin position="20"/>
        <end position="560"/>
    </location>
</feature>
<keyword evidence="5 13" id="KW-0732">Signal</keyword>
<dbReference type="GO" id="GO:0098552">
    <property type="term" value="C:side of membrane"/>
    <property type="evidence" value="ECO:0007669"/>
    <property type="project" value="UniProtKB-KW"/>
</dbReference>
<feature type="region of interest" description="Disordered" evidence="12">
    <location>
        <begin position="341"/>
        <end position="375"/>
    </location>
</feature>
<dbReference type="AlphaFoldDB" id="A0AAD9QSM0"/>
<evidence type="ECO:0000256" key="4">
    <source>
        <dbReference type="ARBA" id="ARBA00022622"/>
    </source>
</evidence>
<dbReference type="GO" id="GO:0005886">
    <property type="term" value="C:plasma membrane"/>
    <property type="evidence" value="ECO:0007669"/>
    <property type="project" value="UniProtKB-SubCell"/>
</dbReference>
<evidence type="ECO:0000256" key="11">
    <source>
        <dbReference type="RuleBase" id="RU003518"/>
    </source>
</evidence>
<dbReference type="Pfam" id="PF01153">
    <property type="entry name" value="Glypican"/>
    <property type="match status" value="1"/>
</dbReference>
<gene>
    <name evidence="14" type="ORF">P5673_009436</name>
</gene>
<comment type="caution">
    <text evidence="14">The sequence shown here is derived from an EMBL/GenBank/DDBJ whole genome shotgun (WGS) entry which is preliminary data.</text>
</comment>
<feature type="signal peptide" evidence="13">
    <location>
        <begin position="1"/>
        <end position="19"/>
    </location>
</feature>
<evidence type="ECO:0000256" key="5">
    <source>
        <dbReference type="ARBA" id="ARBA00022729"/>
    </source>
</evidence>
<evidence type="ECO:0000313" key="14">
    <source>
        <dbReference type="EMBL" id="KAK2566759.1"/>
    </source>
</evidence>
<dbReference type="GO" id="GO:0005576">
    <property type="term" value="C:extracellular region"/>
    <property type="evidence" value="ECO:0007669"/>
    <property type="project" value="TreeGrafter"/>
</dbReference>
<evidence type="ECO:0000256" key="10">
    <source>
        <dbReference type="ARBA" id="ARBA00023288"/>
    </source>
</evidence>
<dbReference type="GO" id="GO:0009986">
    <property type="term" value="C:cell surface"/>
    <property type="evidence" value="ECO:0007669"/>
    <property type="project" value="TreeGrafter"/>
</dbReference>
<evidence type="ECO:0000256" key="9">
    <source>
        <dbReference type="ARBA" id="ARBA00023207"/>
    </source>
</evidence>
<evidence type="ECO:0000256" key="12">
    <source>
        <dbReference type="SAM" id="MobiDB-lite"/>
    </source>
</evidence>
<protein>
    <submittedName>
        <fullName evidence="14">Glypican-4</fullName>
    </submittedName>
</protein>
<keyword evidence="8" id="KW-0325">Glycoprotein</keyword>
<sequence>MASFSALLVLLAFASPSLGQDPSCSTVKIAYRSKRLTEEDVPSLAVNGSDLRVCPKNSGKQCCSQRMEDRFTVWSKSDFSEAVPSKIEKLKDVFDEQAKIFDEYFEGLIKKSQQNLDRMFKKIYVNHYLENSKLFMDLFDDLRDYYAGKTSADVNSIVDDFFSNLMIRMYKIMNKDSQLSDSYLVCVSKQMDNLKPFGDIPAKLKQQVRKVLIYAKSFSQALFAGRDVVHSLRIAAVSSKECEYNLVKLKYCSWCKAMTTIKPCHKFCTDVYRGCVADLAKVNTEWAKYMKALKELLEKQNGPTNIHDVVMQLNLEISFAIMNFQSQDKLKEVKQKASEATECGSPGLTKRSTEDFFLEENNRERRESESPQRVDSSYLKTLSSDFTKKMRIADDFWSSLPEKICNDISVTDRGTDCWNGIGKGSYTSPDDRGEGDDVPNPTIRKANRKLEGLVDQLYAAINGDDVNPSGSGKEIIDVEGSSSGSGSASGEGSSDEVTTPDPTTTEPGNEIEDENDKGVAMAGGVDEEVLRVEHSSAQRQLLEWWSLSLTVCLLCIPLIA</sequence>
<dbReference type="PANTHER" id="PTHR10822:SF30">
    <property type="entry name" value="DALLY-LIKE, ISOFORM A"/>
    <property type="match status" value="1"/>
</dbReference>
<evidence type="ECO:0000256" key="2">
    <source>
        <dbReference type="ARBA" id="ARBA00010260"/>
    </source>
</evidence>